<evidence type="ECO:0000256" key="1">
    <source>
        <dbReference type="ARBA" id="ARBA00023125"/>
    </source>
</evidence>
<proteinExistence type="predicted"/>
<accession>A0ABT8F8Q8</accession>
<dbReference type="PANTHER" id="PTHR43479">
    <property type="entry name" value="ACREF/ENVCD OPERON REPRESSOR-RELATED"/>
    <property type="match status" value="1"/>
</dbReference>
<dbReference type="PROSITE" id="PS50977">
    <property type="entry name" value="HTH_TETR_2"/>
    <property type="match status" value="1"/>
</dbReference>
<keyword evidence="1 2" id="KW-0238">DNA-binding</keyword>
<gene>
    <name evidence="4" type="ORF">QWY31_15250</name>
</gene>
<evidence type="ECO:0000313" key="4">
    <source>
        <dbReference type="EMBL" id="MDN4166867.1"/>
    </source>
</evidence>
<dbReference type="InterPro" id="IPR001647">
    <property type="entry name" value="HTH_TetR"/>
</dbReference>
<evidence type="ECO:0000256" key="2">
    <source>
        <dbReference type="PROSITE-ProRule" id="PRU00335"/>
    </source>
</evidence>
<dbReference type="RefSeq" id="WP_320005402.1">
    <property type="nucleotide sequence ID" value="NZ_JAUHJS010000008.1"/>
</dbReference>
<sequence>MDAKTTFLNLKEARQEEIRLVALEEFSRYTYTEASLSRIVQSLGLAKGSFYRYFNGKKELYLYLLDYCFAFRLQNEKQILDGSIPDFFDMLEANIAARMRFGLAYPLHMAFMNRALEEKTDTELGNLSAMLEDKILTQIEAILKFPAYQNQFTSTVPNNVVVFSIYQMNRGIYQYLQKFPPANDEAVISVARSFIHVLKNGIKNI</sequence>
<dbReference type="SUPFAM" id="SSF46689">
    <property type="entry name" value="Homeodomain-like"/>
    <property type="match status" value="1"/>
</dbReference>
<feature type="domain" description="HTH tetR-type" evidence="3">
    <location>
        <begin position="12"/>
        <end position="72"/>
    </location>
</feature>
<comment type="caution">
    <text evidence="4">The sequence shown here is derived from an EMBL/GenBank/DDBJ whole genome shotgun (WGS) entry which is preliminary data.</text>
</comment>
<evidence type="ECO:0000313" key="5">
    <source>
        <dbReference type="Proteomes" id="UP001168552"/>
    </source>
</evidence>
<dbReference type="Pfam" id="PF00440">
    <property type="entry name" value="TetR_N"/>
    <property type="match status" value="1"/>
</dbReference>
<dbReference type="PANTHER" id="PTHR43479:SF11">
    <property type="entry name" value="ACREF_ENVCD OPERON REPRESSOR-RELATED"/>
    <property type="match status" value="1"/>
</dbReference>
<keyword evidence="5" id="KW-1185">Reference proteome</keyword>
<reference evidence="4" key="1">
    <citation type="submission" date="2023-06" db="EMBL/GenBank/DDBJ databases">
        <title>Cytophagales bacterium Strain LB-30, isolated from soil.</title>
        <authorList>
            <person name="Liu B."/>
        </authorList>
    </citation>
    <scope>NUCLEOTIDE SEQUENCE</scope>
    <source>
        <strain evidence="4">LB-30</strain>
    </source>
</reference>
<dbReference type="InterPro" id="IPR050624">
    <property type="entry name" value="HTH-type_Tx_Regulator"/>
</dbReference>
<dbReference type="EMBL" id="JAUHJS010000008">
    <property type="protein sequence ID" value="MDN4166867.1"/>
    <property type="molecule type" value="Genomic_DNA"/>
</dbReference>
<evidence type="ECO:0000259" key="3">
    <source>
        <dbReference type="PROSITE" id="PS50977"/>
    </source>
</evidence>
<organism evidence="4 5">
    <name type="scientific">Shiella aurantiaca</name>
    <dbReference type="NCBI Taxonomy" id="3058365"/>
    <lineage>
        <taxon>Bacteria</taxon>
        <taxon>Pseudomonadati</taxon>
        <taxon>Bacteroidota</taxon>
        <taxon>Cytophagia</taxon>
        <taxon>Cytophagales</taxon>
        <taxon>Shiellaceae</taxon>
        <taxon>Shiella</taxon>
    </lineage>
</organism>
<dbReference type="InterPro" id="IPR009057">
    <property type="entry name" value="Homeodomain-like_sf"/>
</dbReference>
<feature type="DNA-binding region" description="H-T-H motif" evidence="2">
    <location>
        <begin position="35"/>
        <end position="54"/>
    </location>
</feature>
<name>A0ABT8F8Q8_9BACT</name>
<protein>
    <submittedName>
        <fullName evidence="4">TetR/AcrR family transcriptional regulator</fullName>
    </submittedName>
</protein>
<dbReference type="Proteomes" id="UP001168552">
    <property type="component" value="Unassembled WGS sequence"/>
</dbReference>
<dbReference type="Gene3D" id="1.10.357.10">
    <property type="entry name" value="Tetracycline Repressor, domain 2"/>
    <property type="match status" value="1"/>
</dbReference>